<feature type="site" description="Could be important to modulate the pK values of the two catalytic cysteine residues" evidence="8">
    <location>
        <position position="165"/>
    </location>
</feature>
<feature type="binding site" evidence="8">
    <location>
        <position position="163"/>
    </location>
    <ligand>
        <name>substrate</name>
    </ligand>
</feature>
<feature type="active site" evidence="9">
    <location>
        <position position="86"/>
    </location>
</feature>
<feature type="binding site" evidence="8">
    <location>
        <position position="77"/>
    </location>
    <ligand>
        <name>substrate</name>
    </ligand>
</feature>
<feature type="active site" description="Proton donor" evidence="8">
    <location>
        <position position="86"/>
    </location>
</feature>
<dbReference type="Proteomes" id="UP000219050">
    <property type="component" value="Chromosome"/>
</dbReference>
<evidence type="ECO:0000256" key="9">
    <source>
        <dbReference type="PROSITE-ProRule" id="PRU10125"/>
    </source>
</evidence>
<sequence>MRNDSSPNAHGSDLPFMKMHGLGNDFVVIDCRHGLPVPQAALIAGLADRHRGVGFDQLAVIHPGARPGIAARLVFYNADGSLSAACGNATRCIARHLMQETGASELVLETERGELPCRDADGGLTSVNMGAPLTDWDAVPLAQDTDTLHLPIAGDPVATGMGNPHCTFFVDDVTAVDLPRFGPEHEHHPLFPERTNVQVAQVTGPDRLRMRVWERGTGITLASGSSSCATAVAAARRGLTGRAVTIDLDGGTIHIDWREDGVWMTGPTAHVFSATLTPEFVKALS</sequence>
<evidence type="ECO:0000256" key="6">
    <source>
        <dbReference type="ARBA" id="ARBA00023235"/>
    </source>
</evidence>
<feature type="binding site" evidence="8">
    <location>
        <begin position="87"/>
        <end position="88"/>
    </location>
    <ligand>
        <name>substrate</name>
    </ligand>
</feature>
<dbReference type="PANTHER" id="PTHR31689">
    <property type="entry name" value="DIAMINOPIMELATE EPIMERASE, CHLOROPLASTIC"/>
    <property type="match status" value="1"/>
</dbReference>
<dbReference type="PANTHER" id="PTHR31689:SF0">
    <property type="entry name" value="DIAMINOPIMELATE EPIMERASE"/>
    <property type="match status" value="1"/>
</dbReference>
<dbReference type="Pfam" id="PF01678">
    <property type="entry name" value="DAP_epimerase"/>
    <property type="match status" value="2"/>
</dbReference>
<comment type="subcellular location">
    <subcellularLocation>
        <location evidence="8">Cytoplasm</location>
    </subcellularLocation>
</comment>
<comment type="subunit">
    <text evidence="8">Homodimer.</text>
</comment>
<accession>A0A291LWC5</accession>
<evidence type="ECO:0000256" key="5">
    <source>
        <dbReference type="ARBA" id="ARBA00023154"/>
    </source>
</evidence>
<evidence type="ECO:0000313" key="11">
    <source>
        <dbReference type="Proteomes" id="UP000219050"/>
    </source>
</evidence>
<evidence type="ECO:0000256" key="2">
    <source>
        <dbReference type="ARBA" id="ARBA00010219"/>
    </source>
</evidence>
<dbReference type="HAMAP" id="MF_00197">
    <property type="entry name" value="DAP_epimerase"/>
    <property type="match status" value="1"/>
</dbReference>
<comment type="similarity">
    <text evidence="2 8">Belongs to the diaminopimelate epimerase family.</text>
</comment>
<dbReference type="AlphaFoldDB" id="A0A291LWC5"/>
<evidence type="ECO:0000313" key="10">
    <source>
        <dbReference type="EMBL" id="ATI40735.1"/>
    </source>
</evidence>
<evidence type="ECO:0000256" key="3">
    <source>
        <dbReference type="ARBA" id="ARBA00013080"/>
    </source>
</evidence>
<dbReference type="NCBIfam" id="TIGR00652">
    <property type="entry name" value="DapF"/>
    <property type="match status" value="1"/>
</dbReference>
<proteinExistence type="inferred from homology"/>
<name>A0A291LWC5_9RHOB</name>
<feature type="binding site" evidence="8">
    <location>
        <begin position="224"/>
        <end position="225"/>
    </location>
    <ligand>
        <name>substrate</name>
    </ligand>
</feature>
<feature type="binding site" evidence="8">
    <location>
        <begin position="214"/>
        <end position="215"/>
    </location>
    <ligand>
        <name>substrate</name>
    </ligand>
</feature>
<dbReference type="EMBL" id="CP021404">
    <property type="protein sequence ID" value="ATI40735.1"/>
    <property type="molecule type" value="Genomic_DNA"/>
</dbReference>
<dbReference type="GO" id="GO:0009089">
    <property type="term" value="P:lysine biosynthetic process via diaminopimelate"/>
    <property type="evidence" value="ECO:0007669"/>
    <property type="project" value="UniProtKB-UniRule"/>
</dbReference>
<keyword evidence="8" id="KW-0963">Cytoplasm</keyword>
<keyword evidence="6 8" id="KW-0413">Isomerase</keyword>
<organism evidence="10 11">
    <name type="scientific">Pacificitalea manganoxidans</name>
    <dbReference type="NCBI Taxonomy" id="1411902"/>
    <lineage>
        <taxon>Bacteria</taxon>
        <taxon>Pseudomonadati</taxon>
        <taxon>Pseudomonadota</taxon>
        <taxon>Alphaproteobacteria</taxon>
        <taxon>Rhodobacterales</taxon>
        <taxon>Paracoccaceae</taxon>
        <taxon>Pacificitalea</taxon>
    </lineage>
</organism>
<gene>
    <name evidence="8" type="primary">dapF</name>
    <name evidence="10" type="ORF">CBW24_01050</name>
</gene>
<keyword evidence="5 8" id="KW-0457">Lysine biosynthesis</keyword>
<dbReference type="PROSITE" id="PS01326">
    <property type="entry name" value="DAP_EPIMERASE"/>
    <property type="match status" value="1"/>
</dbReference>
<evidence type="ECO:0000256" key="4">
    <source>
        <dbReference type="ARBA" id="ARBA00022605"/>
    </source>
</evidence>
<keyword evidence="4 8" id="KW-0028">Amino-acid biosynthesis</keyword>
<reference evidence="10 11" key="1">
    <citation type="submission" date="2017-05" db="EMBL/GenBank/DDBJ databases">
        <title>Comparative genomic and metabolic analysis of manganese-oxidizing mechanisms in Celeribater manganoxidans DY25T: its adaption to the environment of polymetallic nodule.</title>
        <authorList>
            <person name="Wang X."/>
        </authorList>
    </citation>
    <scope>NUCLEOTIDE SEQUENCE [LARGE SCALE GENOMIC DNA]</scope>
    <source>
        <strain evidence="10 11">DY25</strain>
    </source>
</reference>
<feature type="binding site" evidence="8">
    <location>
        <position position="24"/>
    </location>
    <ligand>
        <name>substrate</name>
    </ligand>
</feature>
<dbReference type="InterPro" id="IPR018510">
    <property type="entry name" value="DAP_epimerase_AS"/>
</dbReference>
<dbReference type="GO" id="GO:0008837">
    <property type="term" value="F:diaminopimelate epimerase activity"/>
    <property type="evidence" value="ECO:0007669"/>
    <property type="project" value="UniProtKB-UniRule"/>
</dbReference>
<evidence type="ECO:0000256" key="8">
    <source>
        <dbReference type="HAMAP-Rule" id="MF_00197"/>
    </source>
</evidence>
<comment type="pathway">
    <text evidence="1 8">Amino-acid biosynthesis; L-lysine biosynthesis via DAP pathway; DL-2,6-diaminopimelate from LL-2,6-diaminopimelate: step 1/1.</text>
</comment>
<feature type="binding site" evidence="8">
    <location>
        <position position="196"/>
    </location>
    <ligand>
        <name>substrate</name>
    </ligand>
</feature>
<dbReference type="SUPFAM" id="SSF54506">
    <property type="entry name" value="Diaminopimelate epimerase-like"/>
    <property type="match status" value="2"/>
</dbReference>
<comment type="caution">
    <text evidence="8">Lacks conserved residue(s) required for the propagation of feature annotation.</text>
</comment>
<keyword evidence="11" id="KW-1185">Reference proteome</keyword>
<comment type="catalytic activity">
    <reaction evidence="7 8">
        <text>(2S,6S)-2,6-diaminopimelate = meso-2,6-diaminopimelate</text>
        <dbReference type="Rhea" id="RHEA:15393"/>
        <dbReference type="ChEBI" id="CHEBI:57609"/>
        <dbReference type="ChEBI" id="CHEBI:57791"/>
        <dbReference type="EC" id="5.1.1.7"/>
    </reaction>
</comment>
<evidence type="ECO:0000256" key="1">
    <source>
        <dbReference type="ARBA" id="ARBA00005196"/>
    </source>
</evidence>
<dbReference type="UniPathway" id="UPA00034">
    <property type="reaction ID" value="UER00025"/>
</dbReference>
<comment type="function">
    <text evidence="8">Catalyzes the stereoinversion of LL-2,6-diaminopimelate (L,L-DAP) to meso-diaminopimelate (meso-DAP), a precursor of L-lysine and an essential component of the bacterial peptidoglycan.</text>
</comment>
<feature type="binding site" evidence="8">
    <location>
        <position position="57"/>
    </location>
    <ligand>
        <name>substrate</name>
    </ligand>
</feature>
<protein>
    <recommendedName>
        <fullName evidence="3 8">Diaminopimelate epimerase</fullName>
        <shortName evidence="8">DAP epimerase</shortName>
        <ecNumber evidence="3 8">5.1.1.7</ecNumber>
    </recommendedName>
    <alternativeName>
        <fullName evidence="8">PLP-independent amino acid racemase</fullName>
    </alternativeName>
</protein>
<feature type="site" description="Could be important to modulate the pK values of the two catalytic cysteine residues" evidence="8">
    <location>
        <position position="214"/>
    </location>
</feature>
<dbReference type="EC" id="5.1.1.7" evidence="3 8"/>
<dbReference type="InterPro" id="IPR001653">
    <property type="entry name" value="DAP_epimerase_DapF"/>
</dbReference>
<dbReference type="GO" id="GO:0005829">
    <property type="term" value="C:cytosol"/>
    <property type="evidence" value="ECO:0007669"/>
    <property type="project" value="TreeGrafter"/>
</dbReference>
<dbReference type="Gene3D" id="3.10.310.10">
    <property type="entry name" value="Diaminopimelate Epimerase, Chain A, domain 1"/>
    <property type="match status" value="2"/>
</dbReference>
<evidence type="ECO:0000256" key="7">
    <source>
        <dbReference type="ARBA" id="ARBA00051712"/>
    </source>
</evidence>
<dbReference type="OrthoDB" id="9805408at2"/>
<dbReference type="KEGG" id="cmag:CBW24_01050"/>